<reference evidence="2 3" key="1">
    <citation type="submission" date="2020-08" db="EMBL/GenBank/DDBJ databases">
        <authorList>
            <person name="Koutsovoulos G."/>
            <person name="Danchin GJ E."/>
        </authorList>
    </citation>
    <scope>NUCLEOTIDE SEQUENCE [LARGE SCALE GENOMIC DNA]</scope>
</reference>
<dbReference type="AlphaFoldDB" id="A0A6V7XWK1"/>
<feature type="region of interest" description="Disordered" evidence="1">
    <location>
        <begin position="1"/>
        <end position="56"/>
    </location>
</feature>
<dbReference type="Proteomes" id="UP000580250">
    <property type="component" value="Unassembled WGS sequence"/>
</dbReference>
<evidence type="ECO:0000313" key="3">
    <source>
        <dbReference type="Proteomes" id="UP000580250"/>
    </source>
</evidence>
<feature type="compositionally biased region" description="Low complexity" evidence="1">
    <location>
        <begin position="28"/>
        <end position="43"/>
    </location>
</feature>
<protein>
    <submittedName>
        <fullName evidence="2">Uncharacterized protein</fullName>
    </submittedName>
</protein>
<accession>A0A6V7XWK1</accession>
<evidence type="ECO:0000313" key="2">
    <source>
        <dbReference type="EMBL" id="CAD2203017.1"/>
    </source>
</evidence>
<sequence>MCAPFLSCHPVQAQQESRQEARRRRSGQHNQGSGSNQGGSSRQRGNRRRGSITRPAAEGFYDKAALAISLLQLCKRLTCGWEQTSILSSSD</sequence>
<organism evidence="2 3">
    <name type="scientific">Meloidogyne enterolobii</name>
    <name type="common">Root-knot nematode worm</name>
    <name type="synonym">Meloidogyne mayaguensis</name>
    <dbReference type="NCBI Taxonomy" id="390850"/>
    <lineage>
        <taxon>Eukaryota</taxon>
        <taxon>Metazoa</taxon>
        <taxon>Ecdysozoa</taxon>
        <taxon>Nematoda</taxon>
        <taxon>Chromadorea</taxon>
        <taxon>Rhabditida</taxon>
        <taxon>Tylenchina</taxon>
        <taxon>Tylenchomorpha</taxon>
        <taxon>Tylenchoidea</taxon>
        <taxon>Meloidogynidae</taxon>
        <taxon>Meloidogyninae</taxon>
        <taxon>Meloidogyne</taxon>
    </lineage>
</organism>
<dbReference type="EMBL" id="CAJEWN010002300">
    <property type="protein sequence ID" value="CAD2203017.1"/>
    <property type="molecule type" value="Genomic_DNA"/>
</dbReference>
<evidence type="ECO:0000256" key="1">
    <source>
        <dbReference type="SAM" id="MobiDB-lite"/>
    </source>
</evidence>
<gene>
    <name evidence="2" type="ORF">MENT_LOCUS56679</name>
</gene>
<proteinExistence type="predicted"/>
<name>A0A6V7XWK1_MELEN</name>
<comment type="caution">
    <text evidence="2">The sequence shown here is derived from an EMBL/GenBank/DDBJ whole genome shotgun (WGS) entry which is preliminary data.</text>
</comment>